<evidence type="ECO:0000313" key="2">
    <source>
        <dbReference type="EMBL" id="KAF2738617.1"/>
    </source>
</evidence>
<dbReference type="OrthoDB" id="10444702at2759"/>
<accession>A0A9P4R3S8</accession>
<feature type="region of interest" description="Disordered" evidence="1">
    <location>
        <begin position="55"/>
        <end position="83"/>
    </location>
</feature>
<organism evidence="2 3">
    <name type="scientific">Polyplosphaeria fusca</name>
    <dbReference type="NCBI Taxonomy" id="682080"/>
    <lineage>
        <taxon>Eukaryota</taxon>
        <taxon>Fungi</taxon>
        <taxon>Dikarya</taxon>
        <taxon>Ascomycota</taxon>
        <taxon>Pezizomycotina</taxon>
        <taxon>Dothideomycetes</taxon>
        <taxon>Pleosporomycetidae</taxon>
        <taxon>Pleosporales</taxon>
        <taxon>Tetraplosphaeriaceae</taxon>
        <taxon>Polyplosphaeria</taxon>
    </lineage>
</organism>
<comment type="caution">
    <text evidence="2">The sequence shown here is derived from an EMBL/GenBank/DDBJ whole genome shotgun (WGS) entry which is preliminary data.</text>
</comment>
<dbReference type="EMBL" id="ML996108">
    <property type="protein sequence ID" value="KAF2738617.1"/>
    <property type="molecule type" value="Genomic_DNA"/>
</dbReference>
<feature type="region of interest" description="Disordered" evidence="1">
    <location>
        <begin position="1"/>
        <end position="21"/>
    </location>
</feature>
<protein>
    <submittedName>
        <fullName evidence="2">Uncharacterized protein</fullName>
    </submittedName>
</protein>
<keyword evidence="3" id="KW-1185">Reference proteome</keyword>
<reference evidence="2" key="1">
    <citation type="journal article" date="2020" name="Stud. Mycol.">
        <title>101 Dothideomycetes genomes: a test case for predicting lifestyles and emergence of pathogens.</title>
        <authorList>
            <person name="Haridas S."/>
            <person name="Albert R."/>
            <person name="Binder M."/>
            <person name="Bloem J."/>
            <person name="Labutti K."/>
            <person name="Salamov A."/>
            <person name="Andreopoulos B."/>
            <person name="Baker S."/>
            <person name="Barry K."/>
            <person name="Bills G."/>
            <person name="Bluhm B."/>
            <person name="Cannon C."/>
            <person name="Castanera R."/>
            <person name="Culley D."/>
            <person name="Daum C."/>
            <person name="Ezra D."/>
            <person name="Gonzalez J."/>
            <person name="Henrissat B."/>
            <person name="Kuo A."/>
            <person name="Liang C."/>
            <person name="Lipzen A."/>
            <person name="Lutzoni F."/>
            <person name="Magnuson J."/>
            <person name="Mondo S."/>
            <person name="Nolan M."/>
            <person name="Ohm R."/>
            <person name="Pangilinan J."/>
            <person name="Park H.-J."/>
            <person name="Ramirez L."/>
            <person name="Alfaro M."/>
            <person name="Sun H."/>
            <person name="Tritt A."/>
            <person name="Yoshinaga Y."/>
            <person name="Zwiers L.-H."/>
            <person name="Turgeon B."/>
            <person name="Goodwin S."/>
            <person name="Spatafora J."/>
            <person name="Crous P."/>
            <person name="Grigoriev I."/>
        </authorList>
    </citation>
    <scope>NUCLEOTIDE SEQUENCE</scope>
    <source>
        <strain evidence="2">CBS 125425</strain>
    </source>
</reference>
<feature type="compositionally biased region" description="Low complexity" evidence="1">
    <location>
        <begin position="60"/>
        <end position="83"/>
    </location>
</feature>
<dbReference type="Proteomes" id="UP000799444">
    <property type="component" value="Unassembled WGS sequence"/>
</dbReference>
<proteinExistence type="predicted"/>
<name>A0A9P4R3S8_9PLEO</name>
<evidence type="ECO:0000313" key="3">
    <source>
        <dbReference type="Proteomes" id="UP000799444"/>
    </source>
</evidence>
<dbReference type="AlphaFoldDB" id="A0A9P4R3S8"/>
<sequence>MGFNADTVTHHQDVGKHSGTAAETLAKKHGLGMFAKEIGEFVKKLVGKRQKEYIDSKNTAKPVDAAAAPAAAPAAQPAPVAAA</sequence>
<evidence type="ECO:0000256" key="1">
    <source>
        <dbReference type="SAM" id="MobiDB-lite"/>
    </source>
</evidence>
<gene>
    <name evidence="2" type="ORF">EJ04DRAFT_509489</name>
</gene>